<dbReference type="Proteomes" id="UP000595197">
    <property type="component" value="Chromosome"/>
</dbReference>
<keyword evidence="2" id="KW-1185">Reference proteome</keyword>
<dbReference type="SUPFAM" id="SSF52540">
    <property type="entry name" value="P-loop containing nucleoside triphosphate hydrolases"/>
    <property type="match status" value="1"/>
</dbReference>
<reference evidence="1" key="1">
    <citation type="submission" date="2021-02" db="EMBL/GenBank/DDBJ databases">
        <title>Skermanella TT6 skin isolate.</title>
        <authorList>
            <person name="Lee K."/>
            <person name="Ganzorig M."/>
        </authorList>
    </citation>
    <scope>NUCLEOTIDE SEQUENCE</scope>
    <source>
        <strain evidence="1">TT6</strain>
    </source>
</reference>
<evidence type="ECO:0008006" key="3">
    <source>
        <dbReference type="Google" id="ProtNLM"/>
    </source>
</evidence>
<dbReference type="PIRSF" id="PIRSF034285">
    <property type="entry name" value="UCP034285"/>
    <property type="match status" value="1"/>
</dbReference>
<evidence type="ECO:0000313" key="1">
    <source>
        <dbReference type="EMBL" id="QQP91653.1"/>
    </source>
</evidence>
<organism evidence="1 2">
    <name type="scientific">Skermanella cutis</name>
    <dbReference type="NCBI Taxonomy" id="2775420"/>
    <lineage>
        <taxon>Bacteria</taxon>
        <taxon>Pseudomonadati</taxon>
        <taxon>Pseudomonadota</taxon>
        <taxon>Alphaproteobacteria</taxon>
        <taxon>Rhodospirillales</taxon>
        <taxon>Azospirillaceae</taxon>
        <taxon>Skermanella</taxon>
    </lineage>
</organism>
<sequence length="272" mass="28008">MPDSSKVARAAALAELRGRILRMEGIGGADGDRLLPLGVPEIDRMLPDGGLPLGCLHEIVGGDGPPGAAASGFGAALLARIAGRQGSEGNSAGCGQVVWITRSDDLHAPGLAPYGLMPDRLITVRARRDGDIVWAIEESLRCRSLGAVLGEVSDIDMVASRRLQLAAESGGVTAFLLRGAGSRLAATASVTRWSLKPAASLPPAAEPGLGAPRWRVGLTRCRGGRPGEWLVEWNGAGFTAVPDSVSTPDPASCPVAGAEAGLLRQRSSSSVW</sequence>
<dbReference type="InterPro" id="IPR017026">
    <property type="entry name" value="ImuA"/>
</dbReference>
<name>A0ABX7BEF9_9PROT</name>
<gene>
    <name evidence="1" type="ORF">IGS68_10805</name>
</gene>
<evidence type="ECO:0000313" key="2">
    <source>
        <dbReference type="Proteomes" id="UP000595197"/>
    </source>
</evidence>
<dbReference type="InterPro" id="IPR027417">
    <property type="entry name" value="P-loop_NTPase"/>
</dbReference>
<accession>A0ABX7BEF9</accession>
<dbReference type="Gene3D" id="3.40.50.300">
    <property type="entry name" value="P-loop containing nucleotide triphosphate hydrolases"/>
    <property type="match status" value="1"/>
</dbReference>
<dbReference type="RefSeq" id="WP_201079791.1">
    <property type="nucleotide sequence ID" value="NZ_CP067420.1"/>
</dbReference>
<protein>
    <recommendedName>
        <fullName evidence="3">Protein ImuA</fullName>
    </recommendedName>
</protein>
<proteinExistence type="predicted"/>
<dbReference type="EMBL" id="CP067420">
    <property type="protein sequence ID" value="QQP91653.1"/>
    <property type="molecule type" value="Genomic_DNA"/>
</dbReference>